<evidence type="ECO:0000313" key="2">
    <source>
        <dbReference type="Proteomes" id="UP000295169"/>
    </source>
</evidence>
<dbReference type="EMBL" id="SMMU01000011">
    <property type="protein sequence ID" value="TCL31629.1"/>
    <property type="molecule type" value="Genomic_DNA"/>
</dbReference>
<comment type="caution">
    <text evidence="1">The sequence shown here is derived from an EMBL/GenBank/DDBJ whole genome shotgun (WGS) entry which is preliminary data.</text>
</comment>
<accession>A0A4R1PVE5</accession>
<proteinExistence type="predicted"/>
<dbReference type="Proteomes" id="UP000295169">
    <property type="component" value="Unassembled WGS sequence"/>
</dbReference>
<dbReference type="AlphaFoldDB" id="A0A4R1PVE5"/>
<sequence length="59" mass="6551">MDRGEIVNDKAYPVTPAIGGEWREDRQHTANCCVRFPACRLQAIVDEGFFVGRVSRAAA</sequence>
<reference evidence="1 2" key="1">
    <citation type="submission" date="2019-03" db="EMBL/GenBank/DDBJ databases">
        <title>Genomic Encyclopedia of Type Strains, Phase IV (KMG-IV): sequencing the most valuable type-strain genomes for metagenomic binning, comparative biology and taxonomic classification.</title>
        <authorList>
            <person name="Goeker M."/>
        </authorList>
    </citation>
    <scope>NUCLEOTIDE SEQUENCE [LARGE SCALE GENOMIC DNA]</scope>
    <source>
        <strain evidence="1 2">DSM 2286</strain>
    </source>
</reference>
<name>A0A4R1PVE5_9GAMM</name>
<dbReference type="RefSeq" id="WP_131296941.1">
    <property type="nucleotide sequence ID" value="NZ_JBHLST010000001.1"/>
</dbReference>
<evidence type="ECO:0000313" key="1">
    <source>
        <dbReference type="EMBL" id="TCL31629.1"/>
    </source>
</evidence>
<gene>
    <name evidence="1" type="ORF">EV691_11121</name>
</gene>
<protein>
    <submittedName>
        <fullName evidence="1">Uncharacterized protein</fullName>
    </submittedName>
</protein>
<organism evidence="1 2">
    <name type="scientific">Azotobacter chroococcum</name>
    <dbReference type="NCBI Taxonomy" id="353"/>
    <lineage>
        <taxon>Bacteria</taxon>
        <taxon>Pseudomonadati</taxon>
        <taxon>Pseudomonadota</taxon>
        <taxon>Gammaproteobacteria</taxon>
        <taxon>Pseudomonadales</taxon>
        <taxon>Pseudomonadaceae</taxon>
        <taxon>Azotobacter</taxon>
    </lineage>
</organism>